<dbReference type="FunFam" id="3.40.50.300:FF:000886">
    <property type="entry name" value="Putative GTP-binding protein 6"/>
    <property type="match status" value="1"/>
</dbReference>
<keyword evidence="7" id="KW-1185">Reference proteome</keyword>
<organism evidence="6 7">
    <name type="scientific">Ranatra chinensis</name>
    <dbReference type="NCBI Taxonomy" id="642074"/>
    <lineage>
        <taxon>Eukaryota</taxon>
        <taxon>Metazoa</taxon>
        <taxon>Ecdysozoa</taxon>
        <taxon>Arthropoda</taxon>
        <taxon>Hexapoda</taxon>
        <taxon>Insecta</taxon>
        <taxon>Pterygota</taxon>
        <taxon>Neoptera</taxon>
        <taxon>Paraneoptera</taxon>
        <taxon>Hemiptera</taxon>
        <taxon>Heteroptera</taxon>
        <taxon>Panheteroptera</taxon>
        <taxon>Nepomorpha</taxon>
        <taxon>Nepidae</taxon>
        <taxon>Ranatrinae</taxon>
        <taxon>Ranatra</taxon>
    </lineage>
</organism>
<dbReference type="NCBIfam" id="TIGR03156">
    <property type="entry name" value="GTP_HflX"/>
    <property type="match status" value="1"/>
</dbReference>
<dbReference type="InterPro" id="IPR006073">
    <property type="entry name" value="GTP-bd"/>
</dbReference>
<keyword evidence="3" id="KW-0460">Magnesium</keyword>
<feature type="domain" description="Hflx-type G" evidence="5">
    <location>
        <begin position="238"/>
        <end position="401"/>
    </location>
</feature>
<keyword evidence="4" id="KW-0342">GTP-binding</keyword>
<dbReference type="GO" id="GO:0046872">
    <property type="term" value="F:metal ion binding"/>
    <property type="evidence" value="ECO:0007669"/>
    <property type="project" value="UniProtKB-KW"/>
</dbReference>
<keyword evidence="1" id="KW-0479">Metal-binding</keyword>
<evidence type="ECO:0000256" key="2">
    <source>
        <dbReference type="ARBA" id="ARBA00022741"/>
    </source>
</evidence>
<dbReference type="PANTHER" id="PTHR10229">
    <property type="entry name" value="GTP-BINDING PROTEIN HFLX"/>
    <property type="match status" value="1"/>
</dbReference>
<dbReference type="CDD" id="cd01878">
    <property type="entry name" value="HflX"/>
    <property type="match status" value="1"/>
</dbReference>
<dbReference type="InterPro" id="IPR032305">
    <property type="entry name" value="GTP-bd_M"/>
</dbReference>
<dbReference type="Gene3D" id="3.40.50.11060">
    <property type="entry name" value="GTPase HflX, N-terminal domain"/>
    <property type="match status" value="1"/>
</dbReference>
<dbReference type="Gene3D" id="3.40.50.300">
    <property type="entry name" value="P-loop containing nucleotide triphosphate hydrolases"/>
    <property type="match status" value="1"/>
</dbReference>
<evidence type="ECO:0000256" key="4">
    <source>
        <dbReference type="ARBA" id="ARBA00023134"/>
    </source>
</evidence>
<dbReference type="InterPro" id="IPR042108">
    <property type="entry name" value="GTPase_HflX_N_sf"/>
</dbReference>
<dbReference type="InterPro" id="IPR030394">
    <property type="entry name" value="G_HFLX_dom"/>
</dbReference>
<sequence>MEQCVGFATKILNFIVYRSYCQNQLPENGSDINLLEGVEDGLQTRSLIRSGVPHRVFVVHPFIKWGPKKDRLSSPNLHLEEAQALINTLPEWKVVDKKVVSLMTFDKTTFFNKGQLEDLCSIISKNKLITAVFLNVNMLKLQQQIFLEGLFNVPVFDRYAVVVNIFKFHAVTKEAKLQVAMAEIPYLRSRLRGRDGESPLDKRLRLFMQQEQKIKKMISDLHKNRELLRNKRRHMEFPIIAVVGYTNAGKTSLIKSLTEEKSLHPEDKLFATLDVTLHEGLLPSRMKVLYVDTIGFISNIPTKLLEPFVATLEDALQADVIVHVRDISHPDTVAQNEHVMSTLKSLNLSEDIMQNIIVVGNKSDKVKNSSNFKNMVLTSCLNNYGIGELKAEIEKAVLKVTGISEIKIRIRNGGDEYRWLYKNSSVLEVDVDLKDCSFAYLTVLISKSKLGQFKHKFIYGK</sequence>
<dbReference type="InterPro" id="IPR027417">
    <property type="entry name" value="P-loop_NTPase"/>
</dbReference>
<dbReference type="Pfam" id="PF16360">
    <property type="entry name" value="GTP-bdg_M"/>
    <property type="match status" value="1"/>
</dbReference>
<dbReference type="InterPro" id="IPR016496">
    <property type="entry name" value="GTPase_HflX"/>
</dbReference>
<dbReference type="EMBL" id="JBFDAA010000003">
    <property type="protein sequence ID" value="KAL1139089.1"/>
    <property type="molecule type" value="Genomic_DNA"/>
</dbReference>
<keyword evidence="2" id="KW-0547">Nucleotide-binding</keyword>
<evidence type="ECO:0000313" key="7">
    <source>
        <dbReference type="Proteomes" id="UP001558652"/>
    </source>
</evidence>
<accession>A0ABD0YSW8</accession>
<dbReference type="InterPro" id="IPR025121">
    <property type="entry name" value="GTPase_HflX_N"/>
</dbReference>
<dbReference type="GO" id="GO:0005525">
    <property type="term" value="F:GTP binding"/>
    <property type="evidence" value="ECO:0007669"/>
    <property type="project" value="UniProtKB-KW"/>
</dbReference>
<evidence type="ECO:0000256" key="1">
    <source>
        <dbReference type="ARBA" id="ARBA00022723"/>
    </source>
</evidence>
<name>A0ABD0YSW8_9HEMI</name>
<comment type="caution">
    <text evidence="6">The sequence shown here is derived from an EMBL/GenBank/DDBJ whole genome shotgun (WGS) entry which is preliminary data.</text>
</comment>
<dbReference type="Pfam" id="PF01926">
    <property type="entry name" value="MMR_HSR1"/>
    <property type="match status" value="1"/>
</dbReference>
<dbReference type="Proteomes" id="UP001558652">
    <property type="component" value="Unassembled WGS sequence"/>
</dbReference>
<dbReference type="SUPFAM" id="SSF52540">
    <property type="entry name" value="P-loop containing nucleoside triphosphate hydrolases"/>
    <property type="match status" value="1"/>
</dbReference>
<evidence type="ECO:0000256" key="3">
    <source>
        <dbReference type="ARBA" id="ARBA00022842"/>
    </source>
</evidence>
<dbReference type="PROSITE" id="PS51705">
    <property type="entry name" value="G_HFLX"/>
    <property type="match status" value="1"/>
</dbReference>
<gene>
    <name evidence="6" type="ORF">AAG570_009150</name>
</gene>
<dbReference type="PANTHER" id="PTHR10229:SF0">
    <property type="entry name" value="GTP-BINDING PROTEIN 6-RELATED"/>
    <property type="match status" value="1"/>
</dbReference>
<reference evidence="6 7" key="1">
    <citation type="submission" date="2024-07" db="EMBL/GenBank/DDBJ databases">
        <title>Chromosome-level genome assembly of the water stick insect Ranatra chinensis (Heteroptera: Nepidae).</title>
        <authorList>
            <person name="Liu X."/>
        </authorList>
    </citation>
    <scope>NUCLEOTIDE SEQUENCE [LARGE SCALE GENOMIC DNA]</scope>
    <source>
        <strain evidence="6">Cailab_2021Rc</strain>
        <tissue evidence="6">Muscle</tissue>
    </source>
</reference>
<evidence type="ECO:0000313" key="6">
    <source>
        <dbReference type="EMBL" id="KAL1139089.1"/>
    </source>
</evidence>
<evidence type="ECO:0000259" key="5">
    <source>
        <dbReference type="PROSITE" id="PS51705"/>
    </source>
</evidence>
<dbReference type="Pfam" id="PF13167">
    <property type="entry name" value="GTP-bdg_N"/>
    <property type="match status" value="1"/>
</dbReference>
<proteinExistence type="predicted"/>
<protein>
    <recommendedName>
        <fullName evidence="5">Hflx-type G domain-containing protein</fullName>
    </recommendedName>
</protein>
<dbReference type="AlphaFoldDB" id="A0ABD0YSW8"/>